<gene>
    <name evidence="2" type="ORF">SFMTTN_2663</name>
</gene>
<organism evidence="2 3">
    <name type="scientific">Sulfuriferula multivorans</name>
    <dbReference type="NCBI Taxonomy" id="1559896"/>
    <lineage>
        <taxon>Bacteria</taxon>
        <taxon>Pseudomonadati</taxon>
        <taxon>Pseudomonadota</taxon>
        <taxon>Betaproteobacteria</taxon>
        <taxon>Nitrosomonadales</taxon>
        <taxon>Sulfuricellaceae</taxon>
        <taxon>Sulfuriferula</taxon>
    </lineage>
</organism>
<feature type="transmembrane region" description="Helical" evidence="1">
    <location>
        <begin position="72"/>
        <end position="91"/>
    </location>
</feature>
<dbReference type="Proteomes" id="UP000286806">
    <property type="component" value="Unassembled WGS sequence"/>
</dbReference>
<feature type="transmembrane region" description="Helical" evidence="1">
    <location>
        <begin position="38"/>
        <end position="60"/>
    </location>
</feature>
<comment type="caution">
    <text evidence="2">The sequence shown here is derived from an EMBL/GenBank/DDBJ whole genome shotgun (WGS) entry which is preliminary data.</text>
</comment>
<protein>
    <submittedName>
        <fullName evidence="2">Transposon-related protein</fullName>
    </submittedName>
</protein>
<evidence type="ECO:0000313" key="2">
    <source>
        <dbReference type="EMBL" id="GBL46838.1"/>
    </source>
</evidence>
<reference evidence="2 3" key="1">
    <citation type="journal article" date="2019" name="Front. Microbiol.">
        <title>Genomes of Neutrophilic Sulfur-Oxidizing Chemolithoautotrophs Representing 9 Proteobacterial Species From 8 Genera.</title>
        <authorList>
            <person name="Watanabe T."/>
            <person name="Kojima H."/>
            <person name="Umezawa K."/>
            <person name="Hori C."/>
            <person name="Takasuka T.E."/>
            <person name="Kato Y."/>
            <person name="Fukui M."/>
        </authorList>
    </citation>
    <scope>NUCLEOTIDE SEQUENCE [LARGE SCALE GENOMIC DNA]</scope>
    <source>
        <strain evidence="2 3">TTN</strain>
    </source>
</reference>
<accession>A0A401JGV1</accession>
<keyword evidence="3" id="KW-1185">Reference proteome</keyword>
<keyword evidence="1" id="KW-0812">Transmembrane</keyword>
<sequence>MYWTLKYEWLFYLTLPFIAWAYRDTAFSVLVLSTTALLFKFSLNIVLLSFVFGAVTAWLLDKNIQWLSRWAQSTLAALAVAMILVLIFWRMNTAYTVLASVMLFVLFFIVAAGNSLFGLLVSKPARLLGAMNYSIYLLHSPILFLLLYWVNLSISVARLSALNYWGLMSMAGIVLVLVASMTFRWVEYPFMPQRRAVVFH</sequence>
<dbReference type="AlphaFoldDB" id="A0A401JGV1"/>
<proteinExistence type="predicted"/>
<feature type="transmembrane region" description="Helical" evidence="1">
    <location>
        <begin position="133"/>
        <end position="150"/>
    </location>
</feature>
<feature type="transmembrane region" description="Helical" evidence="1">
    <location>
        <begin position="162"/>
        <end position="186"/>
    </location>
</feature>
<dbReference type="EMBL" id="BGOW01000027">
    <property type="protein sequence ID" value="GBL46838.1"/>
    <property type="molecule type" value="Genomic_DNA"/>
</dbReference>
<keyword evidence="1" id="KW-0472">Membrane</keyword>
<feature type="transmembrane region" description="Helical" evidence="1">
    <location>
        <begin position="9"/>
        <end position="32"/>
    </location>
</feature>
<keyword evidence="1" id="KW-1133">Transmembrane helix</keyword>
<feature type="transmembrane region" description="Helical" evidence="1">
    <location>
        <begin position="97"/>
        <end position="121"/>
    </location>
</feature>
<name>A0A401JGV1_9PROT</name>
<evidence type="ECO:0000313" key="3">
    <source>
        <dbReference type="Proteomes" id="UP000286806"/>
    </source>
</evidence>
<evidence type="ECO:0000256" key="1">
    <source>
        <dbReference type="SAM" id="Phobius"/>
    </source>
</evidence>